<sequence length="65" mass="7256">MGQHRAIVGTFRASCARHQHRRLVERHGEMSDDPLVPAGVATAARGDDVWAAKVWLAQLLQREII</sequence>
<dbReference type="Proteomes" id="UP000280708">
    <property type="component" value="Chromosome"/>
</dbReference>
<name>A0A3G2UUQ1_SPHYA</name>
<protein>
    <submittedName>
        <fullName evidence="1">Uncharacterized protein</fullName>
    </submittedName>
</protein>
<gene>
    <name evidence="1" type="ORF">EBF16_05570</name>
</gene>
<dbReference type="AlphaFoldDB" id="A0A3G2UUQ1"/>
<dbReference type="EMBL" id="CP033230">
    <property type="protein sequence ID" value="AYO76459.1"/>
    <property type="molecule type" value="Genomic_DNA"/>
</dbReference>
<reference evidence="1 2" key="1">
    <citation type="submission" date="2018-10" db="EMBL/GenBank/DDBJ databases">
        <title>Characterization and genome analysis of a novel bacterium Sphingobium yanoikuyae SJTF8 capable of degrading PAHs.</title>
        <authorList>
            <person name="Yin C."/>
            <person name="Xiong W."/>
            <person name="Liang R."/>
        </authorList>
    </citation>
    <scope>NUCLEOTIDE SEQUENCE [LARGE SCALE GENOMIC DNA]</scope>
    <source>
        <strain evidence="1 2">SJTF8</strain>
    </source>
</reference>
<proteinExistence type="predicted"/>
<evidence type="ECO:0000313" key="1">
    <source>
        <dbReference type="EMBL" id="AYO76459.1"/>
    </source>
</evidence>
<accession>A0A3G2UUQ1</accession>
<evidence type="ECO:0000313" key="2">
    <source>
        <dbReference type="Proteomes" id="UP000280708"/>
    </source>
</evidence>
<organism evidence="1 2">
    <name type="scientific">Sphingobium yanoikuyae</name>
    <name type="common">Sphingomonas yanoikuyae</name>
    <dbReference type="NCBI Taxonomy" id="13690"/>
    <lineage>
        <taxon>Bacteria</taxon>
        <taxon>Pseudomonadati</taxon>
        <taxon>Pseudomonadota</taxon>
        <taxon>Alphaproteobacteria</taxon>
        <taxon>Sphingomonadales</taxon>
        <taxon>Sphingomonadaceae</taxon>
        <taxon>Sphingobium</taxon>
    </lineage>
</organism>